<gene>
    <name evidence="2" type="ORF">EK21DRAFT_55675</name>
</gene>
<feature type="compositionally biased region" description="Basic and acidic residues" evidence="1">
    <location>
        <begin position="56"/>
        <end position="65"/>
    </location>
</feature>
<protein>
    <submittedName>
        <fullName evidence="2">Uncharacterized protein</fullName>
    </submittedName>
</protein>
<feature type="region of interest" description="Disordered" evidence="1">
    <location>
        <begin position="1"/>
        <end position="99"/>
    </location>
</feature>
<comment type="caution">
    <text evidence="2">The sequence shown here is derived from an EMBL/GenBank/DDBJ whole genome shotgun (WGS) entry which is preliminary data.</text>
</comment>
<dbReference type="Proteomes" id="UP000799777">
    <property type="component" value="Unassembled WGS sequence"/>
</dbReference>
<dbReference type="EMBL" id="ML978159">
    <property type="protein sequence ID" value="KAF2034977.1"/>
    <property type="molecule type" value="Genomic_DNA"/>
</dbReference>
<name>A0A9P4HJ60_9PLEO</name>
<accession>A0A9P4HJ60</accession>
<keyword evidence="3" id="KW-1185">Reference proteome</keyword>
<reference evidence="2" key="1">
    <citation type="journal article" date="2020" name="Stud. Mycol.">
        <title>101 Dothideomycetes genomes: a test case for predicting lifestyles and emergence of pathogens.</title>
        <authorList>
            <person name="Haridas S."/>
            <person name="Albert R."/>
            <person name="Binder M."/>
            <person name="Bloem J."/>
            <person name="Labutti K."/>
            <person name="Salamov A."/>
            <person name="Andreopoulos B."/>
            <person name="Baker S."/>
            <person name="Barry K."/>
            <person name="Bills G."/>
            <person name="Bluhm B."/>
            <person name="Cannon C."/>
            <person name="Castanera R."/>
            <person name="Culley D."/>
            <person name="Daum C."/>
            <person name="Ezra D."/>
            <person name="Gonzalez J."/>
            <person name="Henrissat B."/>
            <person name="Kuo A."/>
            <person name="Liang C."/>
            <person name="Lipzen A."/>
            <person name="Lutzoni F."/>
            <person name="Magnuson J."/>
            <person name="Mondo S."/>
            <person name="Nolan M."/>
            <person name="Ohm R."/>
            <person name="Pangilinan J."/>
            <person name="Park H.-J."/>
            <person name="Ramirez L."/>
            <person name="Alfaro M."/>
            <person name="Sun H."/>
            <person name="Tritt A."/>
            <person name="Yoshinaga Y."/>
            <person name="Zwiers L.-H."/>
            <person name="Turgeon B."/>
            <person name="Goodwin S."/>
            <person name="Spatafora J."/>
            <person name="Crous P."/>
            <person name="Grigoriev I."/>
        </authorList>
    </citation>
    <scope>NUCLEOTIDE SEQUENCE</scope>
    <source>
        <strain evidence="2">CBS 110217</strain>
    </source>
</reference>
<evidence type="ECO:0000256" key="1">
    <source>
        <dbReference type="SAM" id="MobiDB-lite"/>
    </source>
</evidence>
<feature type="region of interest" description="Disordered" evidence="1">
    <location>
        <begin position="186"/>
        <end position="254"/>
    </location>
</feature>
<evidence type="ECO:0000313" key="3">
    <source>
        <dbReference type="Proteomes" id="UP000799777"/>
    </source>
</evidence>
<sequence>MPRQLPWLNKGAGSRTQVKQTPKARARTTTRDDIEDDFFDGTVLASPSKGKARATRSNEDSKDELPDPPARSSVRRANASNDVAVRRSRAPSSSPPPIQEFIQPQIEYMRTGISKFDLRDDEWMMVEDEFLETAKLFTRHLHIAEYKKLKERIEAKKKQVGVARPVVAGEKMSFEGGMKEKAKAQEKKQQKAIRDVFVSRHDEDDFPSPTKSERTEEVANDDEWGTSSALRKATTERLAKRKAEREKDRAEKRKAIKLEDIPTFLY</sequence>
<feature type="compositionally biased region" description="Basic and acidic residues" evidence="1">
    <location>
        <begin position="233"/>
        <end position="254"/>
    </location>
</feature>
<evidence type="ECO:0000313" key="2">
    <source>
        <dbReference type="EMBL" id="KAF2034977.1"/>
    </source>
</evidence>
<proteinExistence type="predicted"/>
<dbReference type="AlphaFoldDB" id="A0A9P4HJ60"/>
<feature type="compositionally biased region" description="Basic and acidic residues" evidence="1">
    <location>
        <begin position="186"/>
        <end position="203"/>
    </location>
</feature>
<dbReference type="OrthoDB" id="5374569at2759"/>
<organism evidence="2 3">
    <name type="scientific">Setomelanomma holmii</name>
    <dbReference type="NCBI Taxonomy" id="210430"/>
    <lineage>
        <taxon>Eukaryota</taxon>
        <taxon>Fungi</taxon>
        <taxon>Dikarya</taxon>
        <taxon>Ascomycota</taxon>
        <taxon>Pezizomycotina</taxon>
        <taxon>Dothideomycetes</taxon>
        <taxon>Pleosporomycetidae</taxon>
        <taxon>Pleosporales</taxon>
        <taxon>Pleosporineae</taxon>
        <taxon>Phaeosphaeriaceae</taxon>
        <taxon>Setomelanomma</taxon>
    </lineage>
</organism>